<dbReference type="Gene3D" id="2.60.40.1120">
    <property type="entry name" value="Carboxypeptidase-like, regulatory domain"/>
    <property type="match status" value="1"/>
</dbReference>
<dbReference type="EMBL" id="MEUW01000006">
    <property type="protein sequence ID" value="OGC44867.1"/>
    <property type="molecule type" value="Genomic_DNA"/>
</dbReference>
<protein>
    <recommendedName>
        <fullName evidence="3">SD-repeat containing protein B domain-containing protein</fullName>
    </recommendedName>
</protein>
<comment type="caution">
    <text evidence="1">The sequence shown here is derived from an EMBL/GenBank/DDBJ whole genome shotgun (WGS) entry which is preliminary data.</text>
</comment>
<name>A0A1F4UIX0_UNCKA</name>
<sequence length="162" mass="16986">MKQKTVLFIAIAVALLGAGWLVWKLWISPEPVACTEEAKICPDGSAVGRTGPNCEFAPCPGETGTVTGKVSIGPLCPVEPCDAEPLDFSSNQVILESQSSQKTISDLSSDGIFSVADLAPGTYQVTLKDCDWLGCASVLPQTVTVKAGETTEVTINIDTGIR</sequence>
<dbReference type="InterPro" id="IPR013784">
    <property type="entry name" value="Carb-bd-like_fold"/>
</dbReference>
<organism evidence="1 2">
    <name type="scientific">candidate division WWE3 bacterium RBG_19FT_COMBO_53_11</name>
    <dbReference type="NCBI Taxonomy" id="1802613"/>
    <lineage>
        <taxon>Bacteria</taxon>
        <taxon>Katanobacteria</taxon>
    </lineage>
</organism>
<dbReference type="GO" id="GO:0030246">
    <property type="term" value="F:carbohydrate binding"/>
    <property type="evidence" value="ECO:0007669"/>
    <property type="project" value="InterPro"/>
</dbReference>
<dbReference type="SUPFAM" id="SSF49452">
    <property type="entry name" value="Starch-binding domain-like"/>
    <property type="match status" value="1"/>
</dbReference>
<evidence type="ECO:0000313" key="1">
    <source>
        <dbReference type="EMBL" id="OGC44867.1"/>
    </source>
</evidence>
<evidence type="ECO:0000313" key="2">
    <source>
        <dbReference type="Proteomes" id="UP000176583"/>
    </source>
</evidence>
<gene>
    <name evidence="1" type="ORF">A2V54_03865</name>
</gene>
<proteinExistence type="predicted"/>
<dbReference type="STRING" id="1802613.A2V54_03865"/>
<dbReference type="Proteomes" id="UP000176583">
    <property type="component" value="Unassembled WGS sequence"/>
</dbReference>
<reference evidence="1 2" key="1">
    <citation type="journal article" date="2016" name="Nat. Commun.">
        <title>Thousands of microbial genomes shed light on interconnected biogeochemical processes in an aquifer system.</title>
        <authorList>
            <person name="Anantharaman K."/>
            <person name="Brown C.T."/>
            <person name="Hug L.A."/>
            <person name="Sharon I."/>
            <person name="Castelle C.J."/>
            <person name="Probst A.J."/>
            <person name="Thomas B.C."/>
            <person name="Singh A."/>
            <person name="Wilkins M.J."/>
            <person name="Karaoz U."/>
            <person name="Brodie E.L."/>
            <person name="Williams K.H."/>
            <person name="Hubbard S.S."/>
            <person name="Banfield J.F."/>
        </authorList>
    </citation>
    <scope>NUCLEOTIDE SEQUENCE [LARGE SCALE GENOMIC DNA]</scope>
</reference>
<evidence type="ECO:0008006" key="3">
    <source>
        <dbReference type="Google" id="ProtNLM"/>
    </source>
</evidence>
<accession>A0A1F4UIX0</accession>
<dbReference type="AlphaFoldDB" id="A0A1F4UIX0"/>